<keyword evidence="1" id="KW-0732">Signal</keyword>
<gene>
    <name evidence="2" type="ORF">MGYG_06516</name>
</gene>
<proteinExistence type="predicted"/>
<dbReference type="VEuPathDB" id="FungiDB:MGYG_06516"/>
<keyword evidence="3" id="KW-1185">Reference proteome</keyword>
<feature type="chain" id="PRO_5003190811" evidence="1">
    <location>
        <begin position="22"/>
        <end position="63"/>
    </location>
</feature>
<protein>
    <submittedName>
        <fullName evidence="2">Uncharacterized protein</fullName>
    </submittedName>
</protein>
<evidence type="ECO:0000313" key="3">
    <source>
        <dbReference type="Proteomes" id="UP000002669"/>
    </source>
</evidence>
<sequence>MKFTSLLSTGLLATLLPVVIANPMPLQESAGVQQSPNKRYAAVPRGDLASILGYNWEAMQEDR</sequence>
<dbReference type="Proteomes" id="UP000002669">
    <property type="component" value="Unassembled WGS sequence"/>
</dbReference>
<dbReference type="RefSeq" id="XP_003171972.1">
    <property type="nucleotide sequence ID" value="XM_003171924.1"/>
</dbReference>
<organism evidence="3">
    <name type="scientific">Arthroderma gypseum (strain ATCC MYA-4604 / CBS 118893)</name>
    <name type="common">Microsporum gypseum</name>
    <dbReference type="NCBI Taxonomy" id="535722"/>
    <lineage>
        <taxon>Eukaryota</taxon>
        <taxon>Fungi</taxon>
        <taxon>Dikarya</taxon>
        <taxon>Ascomycota</taxon>
        <taxon>Pezizomycotina</taxon>
        <taxon>Eurotiomycetes</taxon>
        <taxon>Eurotiomycetidae</taxon>
        <taxon>Onygenales</taxon>
        <taxon>Arthrodermataceae</taxon>
        <taxon>Nannizzia</taxon>
    </lineage>
</organism>
<accession>E4UZI8</accession>
<dbReference type="EMBL" id="DS989826">
    <property type="protein sequence ID" value="EFR03518.1"/>
    <property type="molecule type" value="Genomic_DNA"/>
</dbReference>
<dbReference type="HOGENOM" id="CLU_2885355_0_0_1"/>
<feature type="signal peptide" evidence="1">
    <location>
        <begin position="1"/>
        <end position="21"/>
    </location>
</feature>
<reference evidence="3" key="1">
    <citation type="journal article" date="2012" name="MBio">
        <title>Comparative genome analysis of Trichophyton rubrum and related dermatophytes reveals candidate genes involved in infection.</title>
        <authorList>
            <person name="Martinez D.A."/>
            <person name="Oliver B.G."/>
            <person name="Graeser Y."/>
            <person name="Goldberg J.M."/>
            <person name="Li W."/>
            <person name="Martinez-Rossi N.M."/>
            <person name="Monod M."/>
            <person name="Shelest E."/>
            <person name="Barton R.C."/>
            <person name="Birch E."/>
            <person name="Brakhage A.A."/>
            <person name="Chen Z."/>
            <person name="Gurr S.J."/>
            <person name="Heiman D."/>
            <person name="Heitman J."/>
            <person name="Kosti I."/>
            <person name="Rossi A."/>
            <person name="Saif S."/>
            <person name="Samalova M."/>
            <person name="Saunders C.W."/>
            <person name="Shea T."/>
            <person name="Summerbell R.C."/>
            <person name="Xu J."/>
            <person name="Young S."/>
            <person name="Zeng Q."/>
            <person name="Birren B.W."/>
            <person name="Cuomo C.A."/>
            <person name="White T.C."/>
        </authorList>
    </citation>
    <scope>NUCLEOTIDE SEQUENCE [LARGE SCALE GENOMIC DNA]</scope>
    <source>
        <strain evidence="3">ATCC MYA-4604 / CBS 118893</strain>
    </source>
</reference>
<dbReference type="AlphaFoldDB" id="E4UZI8"/>
<dbReference type="GeneID" id="10027232"/>
<name>E4UZI8_ARTGP</name>
<dbReference type="InParanoid" id="E4UZI8"/>
<evidence type="ECO:0000256" key="1">
    <source>
        <dbReference type="SAM" id="SignalP"/>
    </source>
</evidence>
<evidence type="ECO:0000313" key="2">
    <source>
        <dbReference type="EMBL" id="EFR03518.1"/>
    </source>
</evidence>